<keyword evidence="5 7" id="KW-0472">Membrane</keyword>
<dbReference type="GO" id="GO:0015205">
    <property type="term" value="F:nucleobase transmembrane transporter activity"/>
    <property type="evidence" value="ECO:0007669"/>
    <property type="project" value="TreeGrafter"/>
</dbReference>
<evidence type="ECO:0000256" key="7">
    <source>
        <dbReference type="SAM" id="Phobius"/>
    </source>
</evidence>
<dbReference type="GeneID" id="34592672"/>
<comment type="subcellular location">
    <subcellularLocation>
        <location evidence="1">Membrane</location>
        <topology evidence="1">Multi-pass membrane protein</topology>
    </subcellularLocation>
</comment>
<feature type="transmembrane region" description="Helical" evidence="7">
    <location>
        <begin position="396"/>
        <end position="415"/>
    </location>
</feature>
<comment type="caution">
    <text evidence="8">The sequence shown here is derived from an EMBL/GenBank/DDBJ whole genome shotgun (WGS) entry which is preliminary data.</text>
</comment>
<feature type="transmembrane region" description="Helical" evidence="7">
    <location>
        <begin position="364"/>
        <end position="384"/>
    </location>
</feature>
<dbReference type="AlphaFoldDB" id="A0A178CGX9"/>
<dbReference type="Gene3D" id="1.10.4160.10">
    <property type="entry name" value="Hydantoin permease"/>
    <property type="match status" value="1"/>
</dbReference>
<dbReference type="PANTHER" id="PTHR30618:SF15">
    <property type="entry name" value="NICOTINAMIDE RIBOSIDE TRANSPORTER 1-RELATED"/>
    <property type="match status" value="1"/>
</dbReference>
<evidence type="ECO:0000313" key="9">
    <source>
        <dbReference type="Proteomes" id="UP000185904"/>
    </source>
</evidence>
<proteinExistence type="inferred from homology"/>
<feature type="transmembrane region" description="Helical" evidence="7">
    <location>
        <begin position="277"/>
        <end position="297"/>
    </location>
</feature>
<evidence type="ECO:0000256" key="6">
    <source>
        <dbReference type="SAM" id="MobiDB-lite"/>
    </source>
</evidence>
<feature type="transmembrane region" description="Helical" evidence="7">
    <location>
        <begin position="197"/>
        <end position="218"/>
    </location>
</feature>
<reference evidence="8 9" key="1">
    <citation type="submission" date="2016-03" db="EMBL/GenBank/DDBJ databases">
        <title>The draft genome sequence of Fonsecaea nubica causative agent of cutaneous subcutaneous infection in human host.</title>
        <authorList>
            <person name="Costa F."/>
            <person name="Sybren D.H."/>
            <person name="Raittz R.T."/>
            <person name="Weiss V.A."/>
            <person name="Leao A.C."/>
            <person name="Gomes R."/>
            <person name="De Souza E.M."/>
            <person name="Pedrosa F.O."/>
            <person name="Steffens M.B."/>
            <person name="Bombassaro A."/>
            <person name="Tadra-Sfeir M.Z."/>
            <person name="Moreno L.F."/>
            <person name="Najafzadeh M.J."/>
            <person name="Felipe M.S."/>
            <person name="Teixeira M."/>
            <person name="Sun J."/>
            <person name="Xi L."/>
            <person name="Castro M.A."/>
            <person name="Vicente V.A."/>
        </authorList>
    </citation>
    <scope>NUCLEOTIDE SEQUENCE [LARGE SCALE GENOMIC DNA]</scope>
    <source>
        <strain evidence="8 9">CBS 269.64</strain>
    </source>
</reference>
<dbReference type="InterPro" id="IPR045225">
    <property type="entry name" value="Uracil/uridine/allantoin_perm"/>
</dbReference>
<accession>A0A178CGX9</accession>
<evidence type="ECO:0000256" key="2">
    <source>
        <dbReference type="ARBA" id="ARBA00008974"/>
    </source>
</evidence>
<feature type="transmembrane region" description="Helical" evidence="7">
    <location>
        <begin position="44"/>
        <end position="70"/>
    </location>
</feature>
<evidence type="ECO:0000256" key="5">
    <source>
        <dbReference type="ARBA" id="ARBA00023136"/>
    </source>
</evidence>
<feature type="transmembrane region" description="Helical" evidence="7">
    <location>
        <begin position="330"/>
        <end position="352"/>
    </location>
</feature>
<feature type="transmembrane region" description="Helical" evidence="7">
    <location>
        <begin position="77"/>
        <end position="99"/>
    </location>
</feature>
<dbReference type="Pfam" id="PF02133">
    <property type="entry name" value="Transp_cyt_pur"/>
    <property type="match status" value="1"/>
</dbReference>
<dbReference type="CDD" id="cd11482">
    <property type="entry name" value="SLC-NCS1sbd_NRT1-like"/>
    <property type="match status" value="1"/>
</dbReference>
<evidence type="ECO:0000256" key="3">
    <source>
        <dbReference type="ARBA" id="ARBA00022692"/>
    </source>
</evidence>
<gene>
    <name evidence="8" type="ORF">AYO20_09273</name>
</gene>
<evidence type="ECO:0000256" key="4">
    <source>
        <dbReference type="ARBA" id="ARBA00022989"/>
    </source>
</evidence>
<protein>
    <recommendedName>
        <fullName evidence="10">NCS1 nucleoside transporter</fullName>
    </recommendedName>
</protein>
<feature type="transmembrane region" description="Helical" evidence="7">
    <location>
        <begin position="443"/>
        <end position="463"/>
    </location>
</feature>
<feature type="transmembrane region" description="Helical" evidence="7">
    <location>
        <begin position="119"/>
        <end position="140"/>
    </location>
</feature>
<keyword evidence="4 7" id="KW-1133">Transmembrane helix</keyword>
<dbReference type="GO" id="GO:0005886">
    <property type="term" value="C:plasma membrane"/>
    <property type="evidence" value="ECO:0007669"/>
    <property type="project" value="TreeGrafter"/>
</dbReference>
<dbReference type="OrthoDB" id="2018619at2759"/>
<keyword evidence="9" id="KW-1185">Reference proteome</keyword>
<dbReference type="Proteomes" id="UP000185904">
    <property type="component" value="Unassembled WGS sequence"/>
</dbReference>
<evidence type="ECO:0008006" key="10">
    <source>
        <dbReference type="Google" id="ProtNLM"/>
    </source>
</evidence>
<feature type="transmembrane region" description="Helical" evidence="7">
    <location>
        <begin position="169"/>
        <end position="190"/>
    </location>
</feature>
<feature type="transmembrane region" description="Helical" evidence="7">
    <location>
        <begin position="483"/>
        <end position="503"/>
    </location>
</feature>
<feature type="compositionally biased region" description="Basic and acidic residues" evidence="6">
    <location>
        <begin position="526"/>
        <end position="537"/>
    </location>
</feature>
<dbReference type="RefSeq" id="XP_022496533.1">
    <property type="nucleotide sequence ID" value="XM_022647544.1"/>
</dbReference>
<evidence type="ECO:0000313" key="8">
    <source>
        <dbReference type="EMBL" id="OAL29220.1"/>
    </source>
</evidence>
<evidence type="ECO:0000256" key="1">
    <source>
        <dbReference type="ARBA" id="ARBA00004141"/>
    </source>
</evidence>
<keyword evidence="3 7" id="KW-0812">Transmembrane</keyword>
<sequence>MGLKWEQLKERLQVPKDEDSYYDNTRWCNRDLIPMPPERRTWGIWGYCGYWTVSGSCISAWSTGSTLLAFGLSPQQAIGVVILGGVLTGLLAVACGWMGENHHIGFTVSSRFSWGMQGSYFPVVLRIFVACMWFGMQAYWGGQATRVLWGAIIPGFAHMKNFFSEGSHLLTNDFIGLLIWMAAFIPLVLVRPERLQVPFAISFVLFAGSCFGMLIWAVHVAGGAGQMFHEPGSTDNVGWAFMFGITAILGAWGAGTLGQSDWTRYANRKFAPTLSQLVAAPITIAVTAIIGIIVTSASKDILGDIVWNPIYLLADIQEEYHSSPRARAGVFFGSLGLVSSQLAISVVLNSVSTGMDMAGLWPKYINIVRGSYIMAVIGIATQPWQLLNTADKFLKVLSGFGVFMAPATGVMLADYHVVRRAKLKLNDLYTGDSSSIYWFNKGVNWRAIVGFFSGVWPLLPGLVGTVNNKTDASFVGWIRLYNLTFIVGLAISFFVFWGLNVLFPPPGLGEEAPFVEDDVLYGVHEHERSSESTDEKNVAFNGGDSKQGAVATVSV</sequence>
<organism evidence="8 9">
    <name type="scientific">Fonsecaea nubica</name>
    <dbReference type="NCBI Taxonomy" id="856822"/>
    <lineage>
        <taxon>Eukaryota</taxon>
        <taxon>Fungi</taxon>
        <taxon>Dikarya</taxon>
        <taxon>Ascomycota</taxon>
        <taxon>Pezizomycotina</taxon>
        <taxon>Eurotiomycetes</taxon>
        <taxon>Chaetothyriomycetidae</taxon>
        <taxon>Chaetothyriales</taxon>
        <taxon>Herpotrichiellaceae</taxon>
        <taxon>Fonsecaea</taxon>
    </lineage>
</organism>
<name>A0A178CGX9_9EURO</name>
<feature type="region of interest" description="Disordered" evidence="6">
    <location>
        <begin position="526"/>
        <end position="555"/>
    </location>
</feature>
<dbReference type="EMBL" id="LVCJ01000083">
    <property type="protein sequence ID" value="OAL29220.1"/>
    <property type="molecule type" value="Genomic_DNA"/>
</dbReference>
<dbReference type="InterPro" id="IPR001248">
    <property type="entry name" value="Pur-cyt_permease"/>
</dbReference>
<dbReference type="PANTHER" id="PTHR30618">
    <property type="entry name" value="NCS1 FAMILY PURINE/PYRIMIDINE TRANSPORTER"/>
    <property type="match status" value="1"/>
</dbReference>
<feature type="transmembrane region" description="Helical" evidence="7">
    <location>
        <begin position="238"/>
        <end position="257"/>
    </location>
</feature>
<comment type="similarity">
    <text evidence="2">Belongs to the purine-cytosine permease (2.A.39) family.</text>
</comment>